<keyword evidence="3" id="KW-0808">Transferase</keyword>
<dbReference type="GO" id="GO:0008270">
    <property type="term" value="F:zinc ion binding"/>
    <property type="evidence" value="ECO:0007669"/>
    <property type="project" value="UniProtKB-KW"/>
</dbReference>
<evidence type="ECO:0000259" key="11">
    <source>
        <dbReference type="PROSITE" id="PS50089"/>
    </source>
</evidence>
<dbReference type="OrthoDB" id="9977870at2759"/>
<dbReference type="Pfam" id="PF01485">
    <property type="entry name" value="IBR"/>
    <property type="match status" value="2"/>
</dbReference>
<keyword evidence="6 9" id="KW-0863">Zinc-finger</keyword>
<dbReference type="InterPro" id="IPR017907">
    <property type="entry name" value="Znf_RING_CS"/>
</dbReference>
<reference evidence="13 14" key="1">
    <citation type="journal article" date="2018" name="New Phytol.">
        <title>Comparative genomics and transcriptomics depict ericoid mycorrhizal fungi as versatile saprotrophs and plant mutualists.</title>
        <authorList>
            <person name="Martino E."/>
            <person name="Morin E."/>
            <person name="Grelet G.A."/>
            <person name="Kuo A."/>
            <person name="Kohler A."/>
            <person name="Daghino S."/>
            <person name="Barry K.W."/>
            <person name="Cichocki N."/>
            <person name="Clum A."/>
            <person name="Dockter R.B."/>
            <person name="Hainaut M."/>
            <person name="Kuo R.C."/>
            <person name="LaButti K."/>
            <person name="Lindahl B.D."/>
            <person name="Lindquist E.A."/>
            <person name="Lipzen A."/>
            <person name="Khouja H.R."/>
            <person name="Magnuson J."/>
            <person name="Murat C."/>
            <person name="Ohm R.A."/>
            <person name="Singer S.W."/>
            <person name="Spatafora J.W."/>
            <person name="Wang M."/>
            <person name="Veneault-Fourrey C."/>
            <person name="Henrissat B."/>
            <person name="Grigoriev I.V."/>
            <person name="Martin F.M."/>
            <person name="Perotto S."/>
        </authorList>
    </citation>
    <scope>NUCLEOTIDE SEQUENCE [LARGE SCALE GENOMIC DNA]</scope>
    <source>
        <strain evidence="13 14">ATCC 22711</strain>
    </source>
</reference>
<evidence type="ECO:0000313" key="14">
    <source>
        <dbReference type="Proteomes" id="UP000241818"/>
    </source>
</evidence>
<dbReference type="InterPro" id="IPR013083">
    <property type="entry name" value="Znf_RING/FYVE/PHD"/>
</dbReference>
<dbReference type="PROSITE" id="PS50089">
    <property type="entry name" value="ZF_RING_2"/>
    <property type="match status" value="1"/>
</dbReference>
<evidence type="ECO:0000256" key="10">
    <source>
        <dbReference type="SAM" id="MobiDB-lite"/>
    </source>
</evidence>
<dbReference type="InterPro" id="IPR002867">
    <property type="entry name" value="IBR_dom"/>
</dbReference>
<feature type="region of interest" description="Disordered" evidence="10">
    <location>
        <begin position="141"/>
        <end position="162"/>
    </location>
</feature>
<evidence type="ECO:0000256" key="8">
    <source>
        <dbReference type="ARBA" id="ARBA00022833"/>
    </source>
</evidence>
<evidence type="ECO:0000256" key="9">
    <source>
        <dbReference type="PROSITE-ProRule" id="PRU00175"/>
    </source>
</evidence>
<dbReference type="Gene3D" id="1.20.120.1750">
    <property type="match status" value="1"/>
</dbReference>
<dbReference type="InterPro" id="IPR044066">
    <property type="entry name" value="TRIAD_supradom"/>
</dbReference>
<dbReference type="SUPFAM" id="SSF57850">
    <property type="entry name" value="RING/U-box"/>
    <property type="match status" value="3"/>
</dbReference>
<evidence type="ECO:0000256" key="4">
    <source>
        <dbReference type="ARBA" id="ARBA00022723"/>
    </source>
</evidence>
<keyword evidence="7" id="KW-0833">Ubl conjugation pathway</keyword>
<dbReference type="PANTHER" id="PTHR11685">
    <property type="entry name" value="RBR FAMILY RING FINGER AND IBR DOMAIN-CONTAINING"/>
    <property type="match status" value="1"/>
</dbReference>
<dbReference type="InParanoid" id="A0A2T3BCY3"/>
<dbReference type="Gene3D" id="3.30.40.10">
    <property type="entry name" value="Zinc/RING finger domain, C3HC4 (zinc finger)"/>
    <property type="match status" value="1"/>
</dbReference>
<gene>
    <name evidence="13" type="ORF">M430DRAFT_46368</name>
</gene>
<dbReference type="EC" id="2.3.2.31" evidence="2"/>
<dbReference type="SMART" id="SM00647">
    <property type="entry name" value="IBR"/>
    <property type="match status" value="1"/>
</dbReference>
<protein>
    <recommendedName>
        <fullName evidence="2">RBR-type E3 ubiquitin transferase</fullName>
        <ecNumber evidence="2">2.3.2.31</ecNumber>
    </recommendedName>
</protein>
<organism evidence="13 14">
    <name type="scientific">Amorphotheca resinae ATCC 22711</name>
    <dbReference type="NCBI Taxonomy" id="857342"/>
    <lineage>
        <taxon>Eukaryota</taxon>
        <taxon>Fungi</taxon>
        <taxon>Dikarya</taxon>
        <taxon>Ascomycota</taxon>
        <taxon>Pezizomycotina</taxon>
        <taxon>Leotiomycetes</taxon>
        <taxon>Helotiales</taxon>
        <taxon>Amorphothecaceae</taxon>
        <taxon>Amorphotheca</taxon>
    </lineage>
</organism>
<accession>A0A2T3BCY3</accession>
<dbReference type="PROSITE" id="PS00518">
    <property type="entry name" value="ZF_RING_1"/>
    <property type="match status" value="1"/>
</dbReference>
<dbReference type="GO" id="GO:0016567">
    <property type="term" value="P:protein ubiquitination"/>
    <property type="evidence" value="ECO:0007669"/>
    <property type="project" value="InterPro"/>
</dbReference>
<comment type="catalytic activity">
    <reaction evidence="1">
        <text>[E2 ubiquitin-conjugating enzyme]-S-ubiquitinyl-L-cysteine + [acceptor protein]-L-lysine = [E2 ubiquitin-conjugating enzyme]-L-cysteine + [acceptor protein]-N(6)-ubiquitinyl-L-lysine.</text>
        <dbReference type="EC" id="2.3.2.31"/>
    </reaction>
</comment>
<evidence type="ECO:0000256" key="7">
    <source>
        <dbReference type="ARBA" id="ARBA00022786"/>
    </source>
</evidence>
<dbReference type="InterPro" id="IPR001841">
    <property type="entry name" value="Znf_RING"/>
</dbReference>
<keyword evidence="4" id="KW-0479">Metal-binding</keyword>
<evidence type="ECO:0000256" key="2">
    <source>
        <dbReference type="ARBA" id="ARBA00012251"/>
    </source>
</evidence>
<dbReference type="InterPro" id="IPR031127">
    <property type="entry name" value="E3_UB_ligase_RBR"/>
</dbReference>
<evidence type="ECO:0000256" key="6">
    <source>
        <dbReference type="ARBA" id="ARBA00022771"/>
    </source>
</evidence>
<dbReference type="EMBL" id="KZ679006">
    <property type="protein sequence ID" value="PSS27270.1"/>
    <property type="molecule type" value="Genomic_DNA"/>
</dbReference>
<sequence>MDEETAALIIQLQIEDSQELSAISEGKGKGKEGDVSDAELALGLYNEDLRQRASIIQDRQMTKSIARACQTDGNALAASLAEEQTAATDRGAAGRLGGVTAPAPVEPWTITSEELDEELLAKLSALYVESATEESGLEIAEAESLSDGEHDNPESSEWAATRTPSKTLHRRCVACREHVKYYDIARVPCGHEYCRDCLRDLFQASMTDDSLFPPKCCRQPLVSGGVRIFLTPELVKEYERKKIEYDTPNRTYCSNPVCSSFIKLGDIANELATCTECGTITCTMCKAVQHTGDCPADTALQQVLEAAEENGWQRCYSCRRLVELDVGCHHMTCPCGAQFCYACGLSWKTCPCPQWSEERLFARATQVVARRPAHANPQAQFATAVQNLRDRHDCNHLLWLYVRGRHQCEECRQTLPTYIFECRQCNIQACNRCRRNRL</sequence>
<evidence type="ECO:0000256" key="3">
    <source>
        <dbReference type="ARBA" id="ARBA00022679"/>
    </source>
</evidence>
<evidence type="ECO:0000256" key="5">
    <source>
        <dbReference type="ARBA" id="ARBA00022737"/>
    </source>
</evidence>
<keyword evidence="14" id="KW-1185">Reference proteome</keyword>
<feature type="domain" description="RING-type" evidence="11">
    <location>
        <begin position="172"/>
        <end position="216"/>
    </location>
</feature>
<proteinExistence type="predicted"/>
<evidence type="ECO:0000313" key="13">
    <source>
        <dbReference type="EMBL" id="PSS27270.1"/>
    </source>
</evidence>
<dbReference type="Proteomes" id="UP000241818">
    <property type="component" value="Unassembled WGS sequence"/>
</dbReference>
<dbReference type="CDD" id="cd20335">
    <property type="entry name" value="BRcat_RBR"/>
    <property type="match status" value="1"/>
</dbReference>
<dbReference type="CDD" id="cd22584">
    <property type="entry name" value="Rcat_RBR_unk"/>
    <property type="match status" value="1"/>
</dbReference>
<feature type="domain" description="RING-type" evidence="12">
    <location>
        <begin position="168"/>
        <end position="356"/>
    </location>
</feature>
<dbReference type="GO" id="GO:0061630">
    <property type="term" value="F:ubiquitin protein ligase activity"/>
    <property type="evidence" value="ECO:0007669"/>
    <property type="project" value="UniProtKB-EC"/>
</dbReference>
<evidence type="ECO:0000259" key="12">
    <source>
        <dbReference type="PROSITE" id="PS51873"/>
    </source>
</evidence>
<dbReference type="RefSeq" id="XP_024724795.1">
    <property type="nucleotide sequence ID" value="XM_024867838.1"/>
</dbReference>
<evidence type="ECO:0000256" key="1">
    <source>
        <dbReference type="ARBA" id="ARBA00001798"/>
    </source>
</evidence>
<name>A0A2T3BCY3_AMORE</name>
<dbReference type="AlphaFoldDB" id="A0A2T3BCY3"/>
<keyword evidence="8" id="KW-0862">Zinc</keyword>
<keyword evidence="5" id="KW-0677">Repeat</keyword>
<dbReference type="PROSITE" id="PS51873">
    <property type="entry name" value="TRIAD"/>
    <property type="match status" value="1"/>
</dbReference>
<dbReference type="GeneID" id="36575919"/>
<dbReference type="STRING" id="857342.A0A2T3BCY3"/>